<keyword evidence="2" id="KW-1185">Reference proteome</keyword>
<gene>
    <name evidence="1" type="ORF">GCM10009560_43290</name>
</gene>
<dbReference type="RefSeq" id="WP_343951751.1">
    <property type="nucleotide sequence ID" value="NZ_BAAAHQ010000023.1"/>
</dbReference>
<comment type="caution">
    <text evidence="1">The sequence shown here is derived from an EMBL/GenBank/DDBJ whole genome shotgun (WGS) entry which is preliminary data.</text>
</comment>
<accession>A0ABN1PZV3</accession>
<organism evidence="1 2">
    <name type="scientific">Nonomuraea longicatena</name>
    <dbReference type="NCBI Taxonomy" id="83682"/>
    <lineage>
        <taxon>Bacteria</taxon>
        <taxon>Bacillati</taxon>
        <taxon>Actinomycetota</taxon>
        <taxon>Actinomycetes</taxon>
        <taxon>Streptosporangiales</taxon>
        <taxon>Streptosporangiaceae</taxon>
        <taxon>Nonomuraea</taxon>
    </lineage>
</organism>
<sequence length="94" mass="9728">MTVLSPRGTLLAAAALELAAALIAYAGLTRRPARAAGRPSITATWWSNALLWSSKPRRRVYLALWVPNGLVVGCEAPGRSAAAAAGRAVPGLHA</sequence>
<reference evidence="1 2" key="1">
    <citation type="journal article" date="2019" name="Int. J. Syst. Evol. Microbiol.">
        <title>The Global Catalogue of Microorganisms (GCM) 10K type strain sequencing project: providing services to taxonomists for standard genome sequencing and annotation.</title>
        <authorList>
            <consortium name="The Broad Institute Genomics Platform"/>
            <consortium name="The Broad Institute Genome Sequencing Center for Infectious Disease"/>
            <person name="Wu L."/>
            <person name="Ma J."/>
        </authorList>
    </citation>
    <scope>NUCLEOTIDE SEQUENCE [LARGE SCALE GENOMIC DNA]</scope>
    <source>
        <strain evidence="1 2">JCM 11136</strain>
    </source>
</reference>
<dbReference type="Proteomes" id="UP001501578">
    <property type="component" value="Unassembled WGS sequence"/>
</dbReference>
<name>A0ABN1PZV3_9ACTN</name>
<evidence type="ECO:0000313" key="2">
    <source>
        <dbReference type="Proteomes" id="UP001501578"/>
    </source>
</evidence>
<dbReference type="EMBL" id="BAAAHQ010000023">
    <property type="protein sequence ID" value="GAA0935308.1"/>
    <property type="molecule type" value="Genomic_DNA"/>
</dbReference>
<proteinExistence type="predicted"/>
<protein>
    <submittedName>
        <fullName evidence="1">Uncharacterized protein</fullName>
    </submittedName>
</protein>
<evidence type="ECO:0000313" key="1">
    <source>
        <dbReference type="EMBL" id="GAA0935308.1"/>
    </source>
</evidence>